<dbReference type="OrthoDB" id="10261408at2759"/>
<comment type="caution">
    <text evidence="2">The sequence shown here is derived from an EMBL/GenBank/DDBJ whole genome shotgun (WGS) entry which is preliminary data.</text>
</comment>
<dbReference type="RefSeq" id="XP_018151682.1">
    <property type="nucleotide sequence ID" value="XM_018307265.1"/>
</dbReference>
<dbReference type="Proteomes" id="UP000092177">
    <property type="component" value="Chromosome 9"/>
</dbReference>
<feature type="compositionally biased region" description="Low complexity" evidence="1">
    <location>
        <begin position="185"/>
        <end position="194"/>
    </location>
</feature>
<dbReference type="VEuPathDB" id="FungiDB:CH63R_12291"/>
<dbReference type="EMBL" id="LTAN01000009">
    <property type="protein sequence ID" value="OBR03164.1"/>
    <property type="molecule type" value="Genomic_DNA"/>
</dbReference>
<proteinExistence type="predicted"/>
<accession>A0A1B7XTW6</accession>
<protein>
    <submittedName>
        <fullName evidence="2">NmrA-like family protein</fullName>
    </submittedName>
</protein>
<organism evidence="2 3">
    <name type="scientific">Colletotrichum higginsianum (strain IMI 349063)</name>
    <name type="common">Crucifer anthracnose fungus</name>
    <dbReference type="NCBI Taxonomy" id="759273"/>
    <lineage>
        <taxon>Eukaryota</taxon>
        <taxon>Fungi</taxon>
        <taxon>Dikarya</taxon>
        <taxon>Ascomycota</taxon>
        <taxon>Pezizomycotina</taxon>
        <taxon>Sordariomycetes</taxon>
        <taxon>Hypocreomycetidae</taxon>
        <taxon>Glomerellales</taxon>
        <taxon>Glomerellaceae</taxon>
        <taxon>Colletotrichum</taxon>
        <taxon>Colletotrichum destructivum species complex</taxon>
    </lineage>
</organism>
<gene>
    <name evidence="2" type="ORF">CH63R_12291</name>
</gene>
<evidence type="ECO:0000313" key="3">
    <source>
        <dbReference type="Proteomes" id="UP000092177"/>
    </source>
</evidence>
<dbReference type="AlphaFoldDB" id="A0A1B7XTW6"/>
<dbReference type="GeneID" id="28871372"/>
<dbReference type="KEGG" id="chig:CH63R_12291"/>
<feature type="region of interest" description="Disordered" evidence="1">
    <location>
        <begin position="174"/>
        <end position="194"/>
    </location>
</feature>
<sequence>MFATLRTEDRHGEVVCISSTNRPPQPGQNQNHFACDGCRAKKPRRRKVDRTSALDNVEAAKTTVAAQTIITTSAEGFRSEQLLPAAHTQSARGSQIGESLVQAPGFIDSSQSSGSQSCELLPGTSPDFQDLDLPDYMESNTNDFDMDELLDVHGALSEQDAEALEMGSAFATCTSPKDKATTRESSLATSNSSSDDFQWNLIDYSSRKRAGEHQSRQFVSAKKTSSTSLPQRISSTIPFSSYKEAGAHATESPTVTVANAYRHQARKVSPSRTATSLTSAATTCRCVTLTLTLLEKVQSYSKVTSFCTAEKSLHSLKGLISQCRGILNCPECRNPTRVMTFSILLAEKVVGILEDVASVWESTTLACGSDGNAAQIEVYGHAHRWVPISLGQYHIDTVQERCEIFGFLILAQAKNLGSLLDRLRLHAEERRLESQQSSLQPIALRVQELQEALSGMDI</sequence>
<name>A0A1B7XTW6_COLHI</name>
<evidence type="ECO:0000256" key="1">
    <source>
        <dbReference type="SAM" id="MobiDB-lite"/>
    </source>
</evidence>
<evidence type="ECO:0000313" key="2">
    <source>
        <dbReference type="EMBL" id="OBR03164.1"/>
    </source>
</evidence>
<reference evidence="3" key="1">
    <citation type="journal article" date="2017" name="BMC Genomics">
        <title>Gapless genome assembly of Colletotrichum higginsianum reveals chromosome structure and association of transposable elements with secondary metabolite gene clusters.</title>
        <authorList>
            <person name="Dallery J.-F."/>
            <person name="Lapalu N."/>
            <person name="Zampounis A."/>
            <person name="Pigne S."/>
            <person name="Luyten I."/>
            <person name="Amselem J."/>
            <person name="Wittenberg A.H.J."/>
            <person name="Zhou S."/>
            <person name="de Queiroz M.V."/>
            <person name="Robin G.P."/>
            <person name="Auger A."/>
            <person name="Hainaut M."/>
            <person name="Henrissat B."/>
            <person name="Kim K.-T."/>
            <person name="Lee Y.-H."/>
            <person name="Lespinet O."/>
            <person name="Schwartz D.C."/>
            <person name="Thon M.R."/>
            <person name="O'Connell R.J."/>
        </authorList>
    </citation>
    <scope>NUCLEOTIDE SEQUENCE [LARGE SCALE GENOMIC DNA]</scope>
    <source>
        <strain evidence="3">IMI 349063</strain>
    </source>
</reference>
<keyword evidence="3" id="KW-1185">Reference proteome</keyword>